<proteinExistence type="predicted"/>
<feature type="transmembrane region" description="Helical" evidence="1">
    <location>
        <begin position="21"/>
        <end position="46"/>
    </location>
</feature>
<evidence type="ECO:0000256" key="1">
    <source>
        <dbReference type="SAM" id="Phobius"/>
    </source>
</evidence>
<evidence type="ECO:0000313" key="2">
    <source>
        <dbReference type="EMBL" id="OPX55489.1"/>
    </source>
</evidence>
<accession>A0A1V4T5N0</accession>
<keyword evidence="3" id="KW-1185">Reference proteome</keyword>
<organism evidence="2 3">
    <name type="scientific">Oceanospirillum multiglobuliferum</name>
    <dbReference type="NCBI Taxonomy" id="64969"/>
    <lineage>
        <taxon>Bacteria</taxon>
        <taxon>Pseudomonadati</taxon>
        <taxon>Pseudomonadota</taxon>
        <taxon>Gammaproteobacteria</taxon>
        <taxon>Oceanospirillales</taxon>
        <taxon>Oceanospirillaceae</taxon>
        <taxon>Oceanospirillum</taxon>
    </lineage>
</organism>
<protein>
    <recommendedName>
        <fullName evidence="4">MotA/TolQ/ExbB proton channel domain-containing protein</fullName>
    </recommendedName>
</protein>
<keyword evidence="1" id="KW-0472">Membrane</keyword>
<evidence type="ECO:0008006" key="4">
    <source>
        <dbReference type="Google" id="ProtNLM"/>
    </source>
</evidence>
<gene>
    <name evidence="2" type="ORF">BTE48_08870</name>
</gene>
<reference evidence="2 3" key="1">
    <citation type="submission" date="2017-01" db="EMBL/GenBank/DDBJ databases">
        <title>Genome Sequencing of a Marine Spirillum, Oceanospirillum multiglobuliferum ATCC 33336, from Japan.</title>
        <authorList>
            <person name="Carney J.G."/>
            <person name="Trachtenberg A.M."/>
            <person name="Rheaume B.A."/>
            <person name="Linnane J.D."/>
            <person name="Pitts N.L."/>
            <person name="Mykles D.L."/>
            <person name="Maclea K.S."/>
        </authorList>
    </citation>
    <scope>NUCLEOTIDE SEQUENCE [LARGE SCALE GENOMIC DNA]</scope>
    <source>
        <strain evidence="2 3">ATCC 33336</strain>
    </source>
</reference>
<evidence type="ECO:0000313" key="3">
    <source>
        <dbReference type="Proteomes" id="UP000191418"/>
    </source>
</evidence>
<comment type="caution">
    <text evidence="2">The sequence shown here is derived from an EMBL/GenBank/DDBJ whole genome shotgun (WGS) entry which is preliminary data.</text>
</comment>
<keyword evidence="1" id="KW-0812">Transmembrane</keyword>
<name>A0A1V4T5N0_9GAMM</name>
<feature type="transmembrane region" description="Helical" evidence="1">
    <location>
        <begin position="66"/>
        <end position="86"/>
    </location>
</feature>
<dbReference type="AlphaFoldDB" id="A0A1V4T5N0"/>
<dbReference type="Proteomes" id="UP000191418">
    <property type="component" value="Unassembled WGS sequence"/>
</dbReference>
<dbReference type="EMBL" id="MTSM01000009">
    <property type="protein sequence ID" value="OPX55489.1"/>
    <property type="molecule type" value="Genomic_DNA"/>
</dbReference>
<sequence length="92" mass="9869">MIGLLKVSIYYSSESGIWWQALNTLNLFVGITVLMYGAIIFSQILASLCSTIAQMLSASDGASATGSVVGVVGSAVLMYFLAPYLLNIIWRI</sequence>
<keyword evidence="1" id="KW-1133">Transmembrane helix</keyword>